<dbReference type="SUPFAM" id="SSF54690">
    <property type="entry name" value="Molybdopterin synthase subunit MoaE"/>
    <property type="match status" value="1"/>
</dbReference>
<accession>T1JGT0</accession>
<comment type="subunit">
    <text evidence="4">Heterotetramer; composed of 2 small (MOCS2A) and 2 large (MOCS2B) subunits.</text>
</comment>
<feature type="binding site" evidence="4">
    <location>
        <begin position="123"/>
        <end position="125"/>
    </location>
    <ligand>
        <name>substrate</name>
    </ligand>
</feature>
<dbReference type="CDD" id="cd00756">
    <property type="entry name" value="MoaE"/>
    <property type="match status" value="1"/>
</dbReference>
<dbReference type="EnsemblMetazoa" id="SMAR013055-RA">
    <property type="protein sequence ID" value="SMAR013055-PA"/>
    <property type="gene ID" value="SMAR013055"/>
</dbReference>
<evidence type="ECO:0000313" key="6">
    <source>
        <dbReference type="Proteomes" id="UP000014500"/>
    </source>
</evidence>
<proteinExistence type="inferred from homology"/>
<dbReference type="PhylomeDB" id="T1JGT0"/>
<dbReference type="EC" id="2.8.1.12" evidence="4"/>
<dbReference type="Proteomes" id="UP000014500">
    <property type="component" value="Unassembled WGS sequence"/>
</dbReference>
<keyword evidence="2 4" id="KW-0808">Transferase</keyword>
<evidence type="ECO:0000256" key="1">
    <source>
        <dbReference type="ARBA" id="ARBA00022490"/>
    </source>
</evidence>
<keyword evidence="1 4" id="KW-0963">Cytoplasm</keyword>
<dbReference type="HOGENOM" id="CLU_089568_0_1_1"/>
<dbReference type="HAMAP" id="MF_03052">
    <property type="entry name" value="MOC2B"/>
    <property type="match status" value="1"/>
</dbReference>
<evidence type="ECO:0000256" key="2">
    <source>
        <dbReference type="ARBA" id="ARBA00022679"/>
    </source>
</evidence>
<comment type="similarity">
    <text evidence="4">Belongs to the MoaE family. MOCS2B subfamily.</text>
</comment>
<evidence type="ECO:0000256" key="3">
    <source>
        <dbReference type="ARBA" id="ARBA00023150"/>
    </source>
</evidence>
<dbReference type="AlphaFoldDB" id="T1JGT0"/>
<dbReference type="GO" id="GO:0030366">
    <property type="term" value="F:molybdopterin synthase activity"/>
    <property type="evidence" value="ECO:0007669"/>
    <property type="project" value="UniProtKB-UniRule"/>
</dbReference>
<feature type="binding site" evidence="4">
    <location>
        <begin position="100"/>
        <end position="101"/>
    </location>
    <ligand>
        <name>substrate</name>
    </ligand>
</feature>
<dbReference type="GO" id="GO:0006777">
    <property type="term" value="P:Mo-molybdopterin cofactor biosynthetic process"/>
    <property type="evidence" value="ECO:0007669"/>
    <property type="project" value="UniProtKB-UniRule"/>
</dbReference>
<protein>
    <recommendedName>
        <fullName evidence="4">Molybdopterin synthase catalytic subunit</fullName>
        <ecNumber evidence="4">2.8.1.12</ecNumber>
    </recommendedName>
    <alternativeName>
        <fullName evidence="4">Molybdenum cofactor synthesis protein 2 large subunit</fullName>
    </alternativeName>
    <alternativeName>
        <fullName evidence="4">Molybdenum cofactor synthesis protein 2B</fullName>
        <shortName evidence="4">MOCS2B</shortName>
    </alternativeName>
</protein>
<keyword evidence="3 4" id="KW-0501">Molybdenum cofactor biosynthesis</keyword>
<dbReference type="UniPathway" id="UPA00344"/>
<dbReference type="EMBL" id="JH432211">
    <property type="status" value="NOT_ANNOTATED_CDS"/>
    <property type="molecule type" value="Genomic_DNA"/>
</dbReference>
<comment type="subcellular location">
    <subcellularLocation>
        <location evidence="4">Cytoplasm</location>
    </subcellularLocation>
</comment>
<dbReference type="Gene3D" id="3.90.1170.40">
    <property type="entry name" value="Molybdopterin biosynthesis MoaE subunit"/>
    <property type="match status" value="1"/>
</dbReference>
<dbReference type="Pfam" id="PF02391">
    <property type="entry name" value="MoaE"/>
    <property type="match status" value="1"/>
</dbReference>
<name>T1JGT0_STRMM</name>
<evidence type="ECO:0000256" key="4">
    <source>
        <dbReference type="HAMAP-Rule" id="MF_03052"/>
    </source>
</evidence>
<feature type="binding site" evidence="4">
    <location>
        <position position="116"/>
    </location>
    <ligand>
        <name>substrate</name>
    </ligand>
</feature>
<organism evidence="5 6">
    <name type="scientific">Strigamia maritima</name>
    <name type="common">European centipede</name>
    <name type="synonym">Geophilus maritimus</name>
    <dbReference type="NCBI Taxonomy" id="126957"/>
    <lineage>
        <taxon>Eukaryota</taxon>
        <taxon>Metazoa</taxon>
        <taxon>Ecdysozoa</taxon>
        <taxon>Arthropoda</taxon>
        <taxon>Myriapoda</taxon>
        <taxon>Chilopoda</taxon>
        <taxon>Pleurostigmophora</taxon>
        <taxon>Geophilomorpha</taxon>
        <taxon>Linotaeniidae</taxon>
        <taxon>Strigamia</taxon>
    </lineage>
</organism>
<dbReference type="FunFam" id="3.90.1170.40:FF:000002">
    <property type="entry name" value="Molybdopterin synthase catalytic subunit"/>
    <property type="match status" value="1"/>
</dbReference>
<evidence type="ECO:0000313" key="5">
    <source>
        <dbReference type="EnsemblMetazoa" id="SMAR013055-PA"/>
    </source>
</evidence>
<dbReference type="eggNOG" id="KOG3307">
    <property type="taxonomic scope" value="Eukaryota"/>
</dbReference>
<comment type="catalytic activity">
    <reaction evidence="4">
        <text>2 [molybdopterin-synthase sulfur-carrier protein]-C-terminal-Gly-aminoethanethioate + cyclic pyranopterin phosphate + H2O = molybdopterin + 2 [molybdopterin-synthase sulfur-carrier protein]-C-terminal Gly-Gly + 2 H(+)</text>
        <dbReference type="Rhea" id="RHEA:26333"/>
        <dbReference type="Rhea" id="RHEA-COMP:12202"/>
        <dbReference type="Rhea" id="RHEA-COMP:19907"/>
        <dbReference type="ChEBI" id="CHEBI:15377"/>
        <dbReference type="ChEBI" id="CHEBI:15378"/>
        <dbReference type="ChEBI" id="CHEBI:58698"/>
        <dbReference type="ChEBI" id="CHEBI:59648"/>
        <dbReference type="ChEBI" id="CHEBI:90778"/>
        <dbReference type="ChEBI" id="CHEBI:232372"/>
        <dbReference type="EC" id="2.8.1.12"/>
    </reaction>
</comment>
<comment type="function">
    <text evidence="4">Catalytic subunit of the molybdopterin synthase complex, a complex that catalyzes the conversion of precursor Z into molybdopterin. Acts by mediating the incorporation of 2 sulfur atoms from thiocarboxylated MOCS2A into precursor Z to generate a dithiolene group.</text>
</comment>
<comment type="pathway">
    <text evidence="4">Cofactor biosynthesis; molybdopterin biosynthesis.</text>
</comment>
<dbReference type="OMA" id="GEICLFV"/>
<dbReference type="InterPro" id="IPR003448">
    <property type="entry name" value="Mopterin_biosynth_MoaE"/>
</dbReference>
<keyword evidence="6" id="KW-1185">Reference proteome</keyword>
<dbReference type="InterPro" id="IPR028888">
    <property type="entry name" value="MOCS2B_euk"/>
</dbReference>
<reference evidence="6" key="1">
    <citation type="submission" date="2011-05" db="EMBL/GenBank/DDBJ databases">
        <authorList>
            <person name="Richards S.R."/>
            <person name="Qu J."/>
            <person name="Jiang H."/>
            <person name="Jhangiani S.N."/>
            <person name="Agravi P."/>
            <person name="Goodspeed R."/>
            <person name="Gross S."/>
            <person name="Mandapat C."/>
            <person name="Jackson L."/>
            <person name="Mathew T."/>
            <person name="Pu L."/>
            <person name="Thornton R."/>
            <person name="Saada N."/>
            <person name="Wilczek-Boney K.B."/>
            <person name="Lee S."/>
            <person name="Kovar C."/>
            <person name="Wu Y."/>
            <person name="Scherer S.E."/>
            <person name="Worley K.C."/>
            <person name="Muzny D.M."/>
            <person name="Gibbs R."/>
        </authorList>
    </citation>
    <scope>NUCLEOTIDE SEQUENCE</scope>
    <source>
        <strain evidence="6">Brora</strain>
    </source>
</reference>
<dbReference type="GO" id="GO:1990140">
    <property type="term" value="C:molybdopterin synthase complex"/>
    <property type="evidence" value="ECO:0007669"/>
    <property type="project" value="UniProtKB-UniRule"/>
</dbReference>
<sequence length="159" mass="18048">MDFVEISEDPIVIESVYERVVSASCGAVATFVGTTRDHFQDRRVERLEYDAYVPMAEKEIRRICGRIRDQWAVENIAAVHRIGAVPIRDASVVIAVSSEHRAAALAATSYAIDALKAKVPIWKKEIYADDRHSAEWKENAECSWSRVNEVKNRDELKDE</sequence>
<dbReference type="PANTHER" id="PTHR23404">
    <property type="entry name" value="MOLYBDOPTERIN SYNTHASE RELATED"/>
    <property type="match status" value="1"/>
</dbReference>
<dbReference type="InterPro" id="IPR036563">
    <property type="entry name" value="MoaE_sf"/>
</dbReference>
<reference evidence="5" key="2">
    <citation type="submission" date="2015-02" db="UniProtKB">
        <authorList>
            <consortium name="EnsemblMetazoa"/>
        </authorList>
    </citation>
    <scope>IDENTIFICATION</scope>
</reference>
<dbReference type="STRING" id="126957.T1JGT0"/>